<dbReference type="eggNOG" id="COG0834">
    <property type="taxonomic scope" value="Bacteria"/>
</dbReference>
<evidence type="ECO:0000259" key="3">
    <source>
        <dbReference type="Pfam" id="PF00497"/>
    </source>
</evidence>
<reference evidence="4 5" key="1">
    <citation type="submission" date="2014-10" db="EMBL/GenBank/DDBJ databases">
        <title>Draft genome sequence of Actinoplanes utahensis NRRL 12052.</title>
        <authorList>
            <person name="Velasco-Bucheli B."/>
            <person name="del Cerro C."/>
            <person name="Hormigo D."/>
            <person name="Garcia J.L."/>
            <person name="Acebal C."/>
            <person name="Arroyo M."/>
            <person name="de la Mata I."/>
        </authorList>
    </citation>
    <scope>NUCLEOTIDE SEQUENCE [LARGE SCALE GENOMIC DNA]</scope>
    <source>
        <strain evidence="4 5">NRRL 12052</strain>
    </source>
</reference>
<dbReference type="STRING" id="1869.MB27_30520"/>
<evidence type="ECO:0000313" key="4">
    <source>
        <dbReference type="EMBL" id="KHD74126.1"/>
    </source>
</evidence>
<organism evidence="4 5">
    <name type="scientific">Actinoplanes utahensis</name>
    <dbReference type="NCBI Taxonomy" id="1869"/>
    <lineage>
        <taxon>Bacteria</taxon>
        <taxon>Bacillati</taxon>
        <taxon>Actinomycetota</taxon>
        <taxon>Actinomycetes</taxon>
        <taxon>Micromonosporales</taxon>
        <taxon>Micromonosporaceae</taxon>
        <taxon>Actinoplanes</taxon>
    </lineage>
</organism>
<keyword evidence="2" id="KW-0812">Transmembrane</keyword>
<name>A0A0A6UF79_ACTUT</name>
<feature type="transmembrane region" description="Helical" evidence="2">
    <location>
        <begin position="54"/>
        <end position="75"/>
    </location>
</feature>
<protein>
    <recommendedName>
        <fullName evidence="3">Solute-binding protein family 3/N-terminal domain-containing protein</fullName>
    </recommendedName>
</protein>
<evidence type="ECO:0000256" key="1">
    <source>
        <dbReference type="SAM" id="MobiDB-lite"/>
    </source>
</evidence>
<keyword evidence="2" id="KW-1133">Transmembrane helix</keyword>
<dbReference type="InterPro" id="IPR001638">
    <property type="entry name" value="Solute-binding_3/MltF_N"/>
</dbReference>
<feature type="domain" description="Solute-binding protein family 3/N-terminal" evidence="3">
    <location>
        <begin position="112"/>
        <end position="324"/>
    </location>
</feature>
<evidence type="ECO:0000313" key="5">
    <source>
        <dbReference type="Proteomes" id="UP000054537"/>
    </source>
</evidence>
<gene>
    <name evidence="4" type="ORF">MB27_30520</name>
</gene>
<dbReference type="Pfam" id="PF00497">
    <property type="entry name" value="SBP_bac_3"/>
    <property type="match status" value="1"/>
</dbReference>
<evidence type="ECO:0000256" key="2">
    <source>
        <dbReference type="SAM" id="Phobius"/>
    </source>
</evidence>
<sequence>MAITVSLGLAGYISFVDRDTTATLAWLVPAVTAIAAVVATILSRRAAAPPSRRYIVVETCFLLIPVLAMAGGVLVHPPPYHQFSDDDPDKFFSRKLRIGITGSLNGWSRNGSRGFDDQLASFIARHKKTDWTPVHVDGKNKITMLDEGTADTPPVDLIIATFTMNADRAGKVDMAGPYYIDTTGVWKNSTKSGVSPKIARVCQAKNTTGVGAAGQFSRQFLGEKFAGVYERETTLECLHDFQQSNSDTVYVASDWSILRTFNSNIPVTDGNDYPPAKKDAQGNVLDPGPPPSGVKLRADDRQEYGIAIKNGHPKICAALTDLINQFLSANDGFGDAYGENLQPFLGPAIHDWHNPQRAHDPGTPSTHACT</sequence>
<keyword evidence="2" id="KW-0472">Membrane</keyword>
<proteinExistence type="predicted"/>
<dbReference type="Proteomes" id="UP000054537">
    <property type="component" value="Unassembled WGS sequence"/>
</dbReference>
<dbReference type="RefSeq" id="WP_043530265.1">
    <property type="nucleotide sequence ID" value="NZ_BAABKU010000047.1"/>
</dbReference>
<dbReference type="SUPFAM" id="SSF53850">
    <property type="entry name" value="Periplasmic binding protein-like II"/>
    <property type="match status" value="1"/>
</dbReference>
<feature type="region of interest" description="Disordered" evidence="1">
    <location>
        <begin position="268"/>
        <end position="293"/>
    </location>
</feature>
<dbReference type="AlphaFoldDB" id="A0A0A6UF79"/>
<comment type="caution">
    <text evidence="4">The sequence shown here is derived from an EMBL/GenBank/DDBJ whole genome shotgun (WGS) entry which is preliminary data.</text>
</comment>
<feature type="transmembrane region" description="Helical" evidence="2">
    <location>
        <begin position="24"/>
        <end position="42"/>
    </location>
</feature>
<dbReference type="OrthoDB" id="3229768at2"/>
<dbReference type="Gene3D" id="3.40.190.10">
    <property type="entry name" value="Periplasmic binding protein-like II"/>
    <property type="match status" value="2"/>
</dbReference>
<keyword evidence="5" id="KW-1185">Reference proteome</keyword>
<accession>A0A0A6UF79</accession>
<dbReference type="EMBL" id="JRTT01000054">
    <property type="protein sequence ID" value="KHD74126.1"/>
    <property type="molecule type" value="Genomic_DNA"/>
</dbReference>